<name>I0I4H2_CALAS</name>
<dbReference type="STRING" id="926550.CLDAP_21200"/>
<evidence type="ECO:0000313" key="3">
    <source>
        <dbReference type="Proteomes" id="UP000007880"/>
    </source>
</evidence>
<reference evidence="2 3" key="1">
    <citation type="submission" date="2012-02" db="EMBL/GenBank/DDBJ databases">
        <title>Complete genome sequence of Caldilinea aerophila DSM 14535 (= NBRC 102666).</title>
        <authorList>
            <person name="Oguchi A."/>
            <person name="Hosoyama A."/>
            <person name="Sekine M."/>
            <person name="Fukai R."/>
            <person name="Kato Y."/>
            <person name="Nakamura S."/>
            <person name="Hanada S."/>
            <person name="Yamazaki S."/>
            <person name="Fujita N."/>
        </authorList>
    </citation>
    <scope>NUCLEOTIDE SEQUENCE [LARGE SCALE GENOMIC DNA]</scope>
    <source>
        <strain evidence="3">DSM 14535 / JCM 11387 / NBRC 104270 / STL-6-O1</strain>
    </source>
</reference>
<feature type="compositionally biased region" description="Low complexity" evidence="1">
    <location>
        <begin position="14"/>
        <end position="25"/>
    </location>
</feature>
<keyword evidence="3" id="KW-1185">Reference proteome</keyword>
<dbReference type="KEGG" id="cap:CLDAP_21200"/>
<evidence type="ECO:0000313" key="2">
    <source>
        <dbReference type="EMBL" id="BAM00160.1"/>
    </source>
</evidence>
<sequence>MDGQAVAGRERRAGASGLAGRAAGRPNLRIEPTAPSALRLIRDSLGLGGEDE</sequence>
<proteinExistence type="predicted"/>
<dbReference type="EMBL" id="AP012337">
    <property type="protein sequence ID" value="BAM00160.1"/>
    <property type="molecule type" value="Genomic_DNA"/>
</dbReference>
<accession>I0I4H2</accession>
<dbReference type="Proteomes" id="UP000007880">
    <property type="component" value="Chromosome"/>
</dbReference>
<organism evidence="2 3">
    <name type="scientific">Caldilinea aerophila (strain DSM 14535 / JCM 11387 / NBRC 104270 / STL-6-O1)</name>
    <dbReference type="NCBI Taxonomy" id="926550"/>
    <lineage>
        <taxon>Bacteria</taxon>
        <taxon>Bacillati</taxon>
        <taxon>Chloroflexota</taxon>
        <taxon>Caldilineae</taxon>
        <taxon>Caldilineales</taxon>
        <taxon>Caldilineaceae</taxon>
        <taxon>Caldilinea</taxon>
    </lineage>
</organism>
<protein>
    <submittedName>
        <fullName evidence="2">Uncharacterized protein</fullName>
    </submittedName>
</protein>
<dbReference type="HOGENOM" id="CLU_3077800_0_0_0"/>
<feature type="region of interest" description="Disordered" evidence="1">
    <location>
        <begin position="1"/>
        <end position="32"/>
    </location>
</feature>
<gene>
    <name evidence="2" type="ordered locus">CLDAP_21200</name>
</gene>
<evidence type="ECO:0000256" key="1">
    <source>
        <dbReference type="SAM" id="MobiDB-lite"/>
    </source>
</evidence>
<dbReference type="AlphaFoldDB" id="I0I4H2"/>